<comment type="caution">
    <text evidence="1">The sequence shown here is derived from an EMBL/GenBank/DDBJ whole genome shotgun (WGS) entry which is preliminary data.</text>
</comment>
<organism evidence="1 2">
    <name type="scientific">Nocardioides thalensis</name>
    <dbReference type="NCBI Taxonomy" id="1914755"/>
    <lineage>
        <taxon>Bacteria</taxon>
        <taxon>Bacillati</taxon>
        <taxon>Actinomycetota</taxon>
        <taxon>Actinomycetes</taxon>
        <taxon>Propionibacteriales</taxon>
        <taxon>Nocardioidaceae</taxon>
        <taxon>Nocardioides</taxon>
    </lineage>
</organism>
<dbReference type="AlphaFoldDB" id="A0A853C2Y7"/>
<dbReference type="RefSeq" id="WP_179668898.1">
    <property type="nucleotide sequence ID" value="NZ_JACCFP010000001.1"/>
</dbReference>
<dbReference type="EMBL" id="JACCFP010000001">
    <property type="protein sequence ID" value="NYJ02540.1"/>
    <property type="molecule type" value="Genomic_DNA"/>
</dbReference>
<keyword evidence="2" id="KW-1185">Reference proteome</keyword>
<reference evidence="1 2" key="1">
    <citation type="submission" date="2020-07" db="EMBL/GenBank/DDBJ databases">
        <title>Sequencing the genomes of 1000 actinobacteria strains.</title>
        <authorList>
            <person name="Klenk H.-P."/>
        </authorList>
    </citation>
    <scope>NUCLEOTIDE SEQUENCE [LARGE SCALE GENOMIC DNA]</scope>
    <source>
        <strain evidence="1 2">DSM 103833</strain>
    </source>
</reference>
<protein>
    <recommendedName>
        <fullName evidence="3">Peptidase C39-like domain-containing protein</fullName>
    </recommendedName>
</protein>
<accession>A0A853C2Y7</accession>
<name>A0A853C2Y7_9ACTN</name>
<evidence type="ECO:0008006" key="3">
    <source>
        <dbReference type="Google" id="ProtNLM"/>
    </source>
</evidence>
<sequence>MHWPDDLDAASLKQPDGFSCGATSVLVARLLWESGVAPADPGAEIQHLHRTLTAPQDSSGRAQVPWPRAFGTPPWSVARALSDLTGQEVETDAVRLSADRGYDELVSRVESRPVAAYVGSFLLPRHVVLAYGSTAGGNAVRVFNPATGRRLTVPRGRWIHHELDPLGWSHFWFVV</sequence>
<dbReference type="Proteomes" id="UP000530424">
    <property type="component" value="Unassembled WGS sequence"/>
</dbReference>
<evidence type="ECO:0000313" key="2">
    <source>
        <dbReference type="Proteomes" id="UP000530424"/>
    </source>
</evidence>
<proteinExistence type="predicted"/>
<gene>
    <name evidence="1" type="ORF">HNR19_003238</name>
</gene>
<evidence type="ECO:0000313" key="1">
    <source>
        <dbReference type="EMBL" id="NYJ02540.1"/>
    </source>
</evidence>